<evidence type="ECO:0000313" key="2">
    <source>
        <dbReference type="Proteomes" id="UP000238882"/>
    </source>
</evidence>
<proteinExistence type="predicted"/>
<accession>A0A2S7WND8</accession>
<dbReference type="AlphaFoldDB" id="A0A2S7WND8"/>
<dbReference type="EMBL" id="MSCN01000001">
    <property type="protein sequence ID" value="PQJ78966.1"/>
    <property type="molecule type" value="Genomic_DNA"/>
</dbReference>
<protein>
    <recommendedName>
        <fullName evidence="3">HNH endonuclease 5 domain-containing protein</fullName>
    </recommendedName>
</protein>
<dbReference type="Proteomes" id="UP000238882">
    <property type="component" value="Unassembled WGS sequence"/>
</dbReference>
<name>A0A2S7WND8_9FLAO</name>
<organism evidence="1 2">
    <name type="scientific">Polaribacter porphyrae</name>
    <dbReference type="NCBI Taxonomy" id="1137780"/>
    <lineage>
        <taxon>Bacteria</taxon>
        <taxon>Pseudomonadati</taxon>
        <taxon>Bacteroidota</taxon>
        <taxon>Flavobacteriia</taxon>
        <taxon>Flavobacteriales</taxon>
        <taxon>Flavobacteriaceae</taxon>
    </lineage>
</organism>
<dbReference type="RefSeq" id="WP_105015565.1">
    <property type="nucleotide sequence ID" value="NZ_MSCN01000001.1"/>
</dbReference>
<keyword evidence="2" id="KW-1185">Reference proteome</keyword>
<gene>
    <name evidence="1" type="ORF">BTO18_07130</name>
</gene>
<comment type="caution">
    <text evidence="1">The sequence shown here is derived from an EMBL/GenBank/DDBJ whole genome shotgun (WGS) entry which is preliminary data.</text>
</comment>
<evidence type="ECO:0008006" key="3">
    <source>
        <dbReference type="Google" id="ProtNLM"/>
    </source>
</evidence>
<evidence type="ECO:0000313" key="1">
    <source>
        <dbReference type="EMBL" id="PQJ78966.1"/>
    </source>
</evidence>
<sequence length="236" mass="27078">MKKTGKCRLCSEVKKLSFEHVPPEAAYNSDPVFFQDSENLHDKSSHVYGKKKRSPRGAGGMYFCVSCNNNTGGWYANDYKEFAKIGMYVLKSTVYANKYMCAKYPIKPLNVIKQILTMFVALESSGYLIQQSGLKEFLMEPESNKFPKGIRVFAYMTSAINLRNALSFSNLDGYMRYFGEISYIPFGFHISINTPPINKPYCEISNFAHFTYNEKVEITLPLQYLIPKTYFPGMYK</sequence>
<dbReference type="OrthoDB" id="8446601at2"/>
<reference evidence="1 2" key="1">
    <citation type="submission" date="2016-12" db="EMBL/GenBank/DDBJ databases">
        <title>Trade-off between light-utilization and light-protection in marine flavobacteria.</title>
        <authorList>
            <person name="Kumagai Y."/>
            <person name="Yoshizawa S."/>
            <person name="Kogure K."/>
            <person name="Iwasaki W."/>
        </authorList>
    </citation>
    <scope>NUCLEOTIDE SEQUENCE [LARGE SCALE GENOMIC DNA]</scope>
    <source>
        <strain evidence="1 2">NBRC 108759</strain>
    </source>
</reference>